<keyword evidence="3" id="KW-1185">Reference proteome</keyword>
<dbReference type="KEGG" id="dmu:Desmu_0466"/>
<reference evidence="2 3" key="2">
    <citation type="journal article" date="2011" name="Stand. Genomic Sci.">
        <title>Complete genome sequence of Desulfurococcus mucosus type strain (O7/1).</title>
        <authorList>
            <person name="Wirth R."/>
            <person name="Chertkov O."/>
            <person name="Held B."/>
            <person name="Lapidus A."/>
            <person name="Nolan M."/>
            <person name="Lucas S."/>
            <person name="Hammon N."/>
            <person name="Deshpande S."/>
            <person name="Cheng J.F."/>
            <person name="Tapia R."/>
            <person name="Han C."/>
            <person name="Goodwin L."/>
            <person name="Pitluck S."/>
            <person name="Liolios K."/>
            <person name="Ioanna P."/>
            <person name="Ivanova N."/>
            <person name="Mavromatis K."/>
            <person name="Mikhailova N."/>
            <person name="Pati A."/>
            <person name="Chen A."/>
            <person name="Palaniappan K."/>
            <person name="Land M."/>
            <person name="Hauser L."/>
            <person name="Chang Y.J."/>
            <person name="Jeffries C.D."/>
            <person name="Bilek Y."/>
            <person name="Hader T."/>
            <person name="Rohde M."/>
            <person name="Spring S."/>
            <person name="Sikorski J."/>
            <person name="Goker M."/>
            <person name="Woyke T."/>
            <person name="Bristow J."/>
            <person name="Eisen J.A."/>
            <person name="Markowitz V."/>
            <person name="Hugenholtz P."/>
            <person name="Kyrpides N.C."/>
            <person name="Klenk H.P."/>
        </authorList>
    </citation>
    <scope>NUCLEOTIDE SEQUENCE [LARGE SCALE GENOMIC DNA]</scope>
    <source>
        <strain evidence="3">ATCC 35584 / DSM 2162 / JCM 9187 / O7/1</strain>
    </source>
</reference>
<dbReference type="RefSeq" id="WP_013562002.1">
    <property type="nucleotide sequence ID" value="NC_014961.1"/>
</dbReference>
<feature type="region of interest" description="Disordered" evidence="1">
    <location>
        <begin position="35"/>
        <end position="63"/>
    </location>
</feature>
<dbReference type="GeneID" id="10153159"/>
<reference evidence="3" key="1">
    <citation type="submission" date="2010-11" db="EMBL/GenBank/DDBJ databases">
        <title>The complete genome of Desulfurococcus mucosus DSM 2162.</title>
        <authorList>
            <consortium name="US DOE Joint Genome Institute (JGI-PGF)"/>
            <person name="Lucas S."/>
            <person name="Copeland A."/>
            <person name="Lapidus A."/>
            <person name="Bruce D."/>
            <person name="Goodwin L."/>
            <person name="Pitluck S."/>
            <person name="Kyrpides N."/>
            <person name="Mavromatis K."/>
            <person name="Pagani I."/>
            <person name="Ivanova N."/>
            <person name="Ovchinnikova G."/>
            <person name="Chertkov O."/>
            <person name="Held B."/>
            <person name="Brettin T."/>
            <person name="Detter J.C."/>
            <person name="Tapia R."/>
            <person name="Han C."/>
            <person name="Land M."/>
            <person name="Hauser L."/>
            <person name="Markowitz V."/>
            <person name="Cheng J.-F."/>
            <person name="Hugenholtz P."/>
            <person name="Woyke T."/>
            <person name="Wu D."/>
            <person name="Wirth R."/>
            <person name="Bilek Y."/>
            <person name="Hader T."/>
            <person name="Klenk H.-P."/>
            <person name="Eisen J.A."/>
        </authorList>
    </citation>
    <scope>NUCLEOTIDE SEQUENCE [LARGE SCALE GENOMIC DNA]</scope>
    <source>
        <strain evidence="3">ATCC 35584 / DSM 2162 / JCM 9187 / O7/1</strain>
    </source>
</reference>
<dbReference type="HOGENOM" id="CLU_403684_0_0_2"/>
<dbReference type="EMBL" id="CP002363">
    <property type="protein sequence ID" value="ADV64780.1"/>
    <property type="molecule type" value="Genomic_DNA"/>
</dbReference>
<accession>E8R8F4</accession>
<evidence type="ECO:0000313" key="2">
    <source>
        <dbReference type="EMBL" id="ADV64780.1"/>
    </source>
</evidence>
<feature type="compositionally biased region" description="Low complexity" evidence="1">
    <location>
        <begin position="35"/>
        <end position="55"/>
    </location>
</feature>
<name>E8R8F4_DESM0</name>
<protein>
    <submittedName>
        <fullName evidence="2">Uncharacterized protein</fullName>
    </submittedName>
</protein>
<dbReference type="AlphaFoldDB" id="E8R8F4"/>
<dbReference type="Proteomes" id="UP000001068">
    <property type="component" value="Chromosome"/>
</dbReference>
<sequence length="681" mass="73911" precursor="true">MRKALVATLILLVFLAWLAWGGGLRLLAGLAPRGPAGSTATSGTGTHATPTVTATPPSPPPSSLNGTLRVLDGEALTANLWSRMRDVNVSEVKPYMDWLLAALGPNPAGAMRVEWREGNETLAPEVRVFDTRVGWGQPAGWGYEPPRDVKLVRMGVVRLAFGAVLVVTAFYNGGGIDVVIHGAFANASAYLDLFERSLAIADDRYVPPGWLRNDPFYTIEHAAGEVRKAVSGWALWRVELPASDGAVLEAGSASYRINRVLLLLEEPVAKLESRMRLSDYLEEGNGTVSRITFDNAPFSWTPDLGFWVVVGHPAFALAVRLTHPPGHDLDDLYSYWVPRVTLDVILGNASGRVVGLMSPMVPRYLDGYVCGGASTSTALFASSALGAFASVFLLSPMPDPSTGLPVPHAISVLHYARYRLSIYAQAYDVDGDGAEDAITLVDTASLPKETVLEKLESVTKFYPGIGTPTMLYTGIANATLALPAWLKAPWLDAMLTRALALRPAIVPGSWMGNIVDAAPANLAMTAGNTETARVAMEQYRWVVGDPDYLAFLDSISRRFEPPSLVRGALPAALAAAPVVYEAPPAPRILVVEAEKKEDVQTGVDEHGRPVGYARYEADAGGLNITLHIGNWKNPSEWAFAVYVNGELVFEHRWRPDDQVRGREFYYYVHHGGTIYYVFVNW</sequence>
<evidence type="ECO:0000313" key="3">
    <source>
        <dbReference type="Proteomes" id="UP000001068"/>
    </source>
</evidence>
<evidence type="ECO:0000256" key="1">
    <source>
        <dbReference type="SAM" id="MobiDB-lite"/>
    </source>
</evidence>
<organism evidence="2 3">
    <name type="scientific">Desulfurococcus mucosus (strain ATCC 35584 / DSM 2162 / JCM 9187 / O7/1)</name>
    <dbReference type="NCBI Taxonomy" id="765177"/>
    <lineage>
        <taxon>Archaea</taxon>
        <taxon>Thermoproteota</taxon>
        <taxon>Thermoprotei</taxon>
        <taxon>Desulfurococcales</taxon>
        <taxon>Desulfurococcaceae</taxon>
        <taxon>Desulfurococcus</taxon>
    </lineage>
</organism>
<proteinExistence type="predicted"/>
<gene>
    <name evidence="2" type="ordered locus">Desmu_0466</name>
</gene>